<dbReference type="CDD" id="cd05233">
    <property type="entry name" value="SDR_c"/>
    <property type="match status" value="1"/>
</dbReference>
<dbReference type="NCBIfam" id="TIGR03971">
    <property type="entry name" value="SDR_subfam_1"/>
    <property type="match status" value="1"/>
</dbReference>
<evidence type="ECO:0000256" key="3">
    <source>
        <dbReference type="ARBA" id="ARBA00023027"/>
    </source>
</evidence>
<dbReference type="AlphaFoldDB" id="A0A1X0A330"/>
<keyword evidence="3" id="KW-0520">NAD</keyword>
<dbReference type="InterPro" id="IPR023985">
    <property type="entry name" value="SDR_subfam_1"/>
</dbReference>
<reference evidence="5 6" key="1">
    <citation type="submission" date="2017-02" db="EMBL/GenBank/DDBJ databases">
        <title>The new phylogeny of genus Mycobacterium.</title>
        <authorList>
            <person name="Tortoli E."/>
            <person name="Trovato A."/>
            <person name="Cirillo D.M."/>
        </authorList>
    </citation>
    <scope>NUCLEOTIDE SEQUENCE [LARGE SCALE GENOMIC DNA]</scope>
    <source>
        <strain evidence="5 6">RW6</strain>
    </source>
</reference>
<dbReference type="GO" id="GO:0016491">
    <property type="term" value="F:oxidoreductase activity"/>
    <property type="evidence" value="ECO:0007669"/>
    <property type="project" value="UniProtKB-KW"/>
</dbReference>
<organism evidence="5 6">
    <name type="scientific">Mycobacterium aquaticum</name>
    <dbReference type="NCBI Taxonomy" id="1927124"/>
    <lineage>
        <taxon>Bacteria</taxon>
        <taxon>Bacillati</taxon>
        <taxon>Actinomycetota</taxon>
        <taxon>Actinomycetes</taxon>
        <taxon>Mycobacteriales</taxon>
        <taxon>Mycobacteriaceae</taxon>
        <taxon>Mycobacterium</taxon>
    </lineage>
</organism>
<sequence>MGRVEGKVALITGAARGMGRGMALRLAEEGADIIAFDMCTDYDVLTYPMSTEEDLAETAQLVERRGRRVITQRVDTRNLEQLKVAVRSAVGQMGKLDIVCANAGIWGCQTWDGVTPELWTTLIGVNLTGTWHTCQATIPHLIGTEPGSLIITGSTSAVKGQPFHVAYAASKHGVVGVMRSLANELASKGVRVNCVHPTGVSTPMLAGGASLEELIAGDPHIGPIFANALPDVEVVEAIDVSNMVLYLASDEARYLTGGEYRVDAGNLNR</sequence>
<gene>
    <name evidence="5" type="ORF">BST13_34275</name>
</gene>
<evidence type="ECO:0000256" key="4">
    <source>
        <dbReference type="RuleBase" id="RU000363"/>
    </source>
</evidence>
<dbReference type="PROSITE" id="PS00061">
    <property type="entry name" value="ADH_SHORT"/>
    <property type="match status" value="1"/>
</dbReference>
<dbReference type="EMBL" id="MVHF01000058">
    <property type="protein sequence ID" value="ORA24136.1"/>
    <property type="molecule type" value="Genomic_DNA"/>
</dbReference>
<evidence type="ECO:0000313" key="6">
    <source>
        <dbReference type="Proteomes" id="UP000192448"/>
    </source>
</evidence>
<dbReference type="SUPFAM" id="SSF51735">
    <property type="entry name" value="NAD(P)-binding Rossmann-fold domains"/>
    <property type="match status" value="1"/>
</dbReference>
<dbReference type="PANTHER" id="PTHR24321:SF8">
    <property type="entry name" value="ESTRADIOL 17-BETA-DEHYDROGENASE 8-RELATED"/>
    <property type="match status" value="1"/>
</dbReference>
<dbReference type="Gene3D" id="3.40.50.720">
    <property type="entry name" value="NAD(P)-binding Rossmann-like Domain"/>
    <property type="match status" value="1"/>
</dbReference>
<accession>A0A1X0A330</accession>
<protein>
    <submittedName>
        <fullName evidence="5">3-ketoacyl-ACP reductase</fullName>
    </submittedName>
</protein>
<dbReference type="InterPro" id="IPR002347">
    <property type="entry name" value="SDR_fam"/>
</dbReference>
<dbReference type="InterPro" id="IPR036291">
    <property type="entry name" value="NAD(P)-bd_dom_sf"/>
</dbReference>
<evidence type="ECO:0000256" key="2">
    <source>
        <dbReference type="ARBA" id="ARBA00023002"/>
    </source>
</evidence>
<evidence type="ECO:0000313" key="5">
    <source>
        <dbReference type="EMBL" id="ORA24136.1"/>
    </source>
</evidence>
<evidence type="ECO:0000256" key="1">
    <source>
        <dbReference type="ARBA" id="ARBA00006484"/>
    </source>
</evidence>
<dbReference type="OrthoDB" id="5173603at2"/>
<dbReference type="FunFam" id="3.40.50.720:FF:000084">
    <property type="entry name" value="Short-chain dehydrogenase reductase"/>
    <property type="match status" value="1"/>
</dbReference>
<keyword evidence="2" id="KW-0560">Oxidoreductase</keyword>
<dbReference type="PANTHER" id="PTHR24321">
    <property type="entry name" value="DEHYDROGENASES, SHORT CHAIN"/>
    <property type="match status" value="1"/>
</dbReference>
<dbReference type="PRINTS" id="PR00081">
    <property type="entry name" value="GDHRDH"/>
</dbReference>
<keyword evidence="6" id="KW-1185">Reference proteome</keyword>
<dbReference type="Pfam" id="PF00106">
    <property type="entry name" value="adh_short"/>
    <property type="match status" value="1"/>
</dbReference>
<comment type="similarity">
    <text evidence="1 4">Belongs to the short-chain dehydrogenases/reductases (SDR) family.</text>
</comment>
<dbReference type="Proteomes" id="UP000192448">
    <property type="component" value="Unassembled WGS sequence"/>
</dbReference>
<dbReference type="NCBIfam" id="NF009467">
    <property type="entry name" value="PRK12826.1-3"/>
    <property type="match status" value="1"/>
</dbReference>
<dbReference type="STRING" id="1927124.BST13_34275"/>
<dbReference type="PRINTS" id="PR00080">
    <property type="entry name" value="SDRFAMILY"/>
</dbReference>
<proteinExistence type="inferred from homology"/>
<comment type="caution">
    <text evidence="5">The sequence shown here is derived from an EMBL/GenBank/DDBJ whole genome shotgun (WGS) entry which is preliminary data.</text>
</comment>
<name>A0A1X0A330_9MYCO</name>
<dbReference type="InterPro" id="IPR020904">
    <property type="entry name" value="Sc_DH/Rdtase_CS"/>
</dbReference>